<dbReference type="RefSeq" id="WP_273633325.1">
    <property type="nucleotide sequence ID" value="NZ_CP117167.1"/>
</dbReference>
<name>A0ABY7TEU2_9SPHI</name>
<accession>A0ABY7TEU2</accession>
<dbReference type="Gene3D" id="3.40.30.10">
    <property type="entry name" value="Glutaredoxin"/>
    <property type="match status" value="1"/>
</dbReference>
<protein>
    <submittedName>
        <fullName evidence="1">Thioredoxin family protein</fullName>
    </submittedName>
</protein>
<evidence type="ECO:0000313" key="2">
    <source>
        <dbReference type="Proteomes" id="UP001216139"/>
    </source>
</evidence>
<dbReference type="Proteomes" id="UP001216139">
    <property type="component" value="Chromosome"/>
</dbReference>
<dbReference type="Pfam" id="PF14595">
    <property type="entry name" value="Thioredoxin_9"/>
    <property type="match status" value="1"/>
</dbReference>
<dbReference type="EMBL" id="CP117167">
    <property type="protein sequence ID" value="WCT14831.1"/>
    <property type="molecule type" value="Genomic_DNA"/>
</dbReference>
<gene>
    <name evidence="1" type="ORF">PQO05_12875</name>
</gene>
<organism evidence="1 2">
    <name type="scientific">Mucilaginibacter jinjuensis</name>
    <dbReference type="NCBI Taxonomy" id="1176721"/>
    <lineage>
        <taxon>Bacteria</taxon>
        <taxon>Pseudomonadati</taxon>
        <taxon>Bacteroidota</taxon>
        <taxon>Sphingobacteriia</taxon>
        <taxon>Sphingobacteriales</taxon>
        <taxon>Sphingobacteriaceae</taxon>
        <taxon>Mucilaginibacter</taxon>
    </lineage>
</organism>
<keyword evidence="2" id="KW-1185">Reference proteome</keyword>
<proteinExistence type="predicted"/>
<sequence length="187" mass="21615">MDFIGYQQIFQDIINDPNPASPYDNPDYLNYTKLNWARQHRWLKSGILNEVLAGIIERITHPQFWTIITEPWCGDASHSIPFIHRLSELNPLIKVDYQLRDAEPFLINQYLTNGSKSIPKLIIADQDNNELAVWGPRPAGCQALYDQLLKDHVPMEEKKIALQQWYNADKGVSLQLELTAIFSRLLV</sequence>
<reference evidence="1 2" key="1">
    <citation type="submission" date="2023-02" db="EMBL/GenBank/DDBJ databases">
        <title>Genome sequence of Mucilaginibacter jinjuensis strain KACC 16571.</title>
        <authorList>
            <person name="Kim S."/>
            <person name="Heo J."/>
            <person name="Kwon S.-W."/>
        </authorList>
    </citation>
    <scope>NUCLEOTIDE SEQUENCE [LARGE SCALE GENOMIC DNA]</scope>
    <source>
        <strain evidence="1 2">KACC 16571</strain>
    </source>
</reference>
<evidence type="ECO:0000313" key="1">
    <source>
        <dbReference type="EMBL" id="WCT14831.1"/>
    </source>
</evidence>